<evidence type="ECO:0000256" key="2">
    <source>
        <dbReference type="ARBA" id="ARBA00023242"/>
    </source>
</evidence>
<feature type="region of interest" description="Disordered" evidence="3">
    <location>
        <begin position="36"/>
        <end position="91"/>
    </location>
</feature>
<gene>
    <name evidence="5" type="ORF">GPUH_LOCUS17659</name>
</gene>
<dbReference type="WBParaSite" id="GPUH_0001768201-mRNA-1">
    <property type="protein sequence ID" value="GPUH_0001768201-mRNA-1"/>
    <property type="gene ID" value="GPUH_0001768201"/>
</dbReference>
<evidence type="ECO:0000259" key="4">
    <source>
        <dbReference type="Pfam" id="PF07808"/>
    </source>
</evidence>
<evidence type="ECO:0000313" key="7">
    <source>
        <dbReference type="WBParaSite" id="GPUH_0001768201-mRNA-1"/>
    </source>
</evidence>
<dbReference type="EMBL" id="UYRT01085501">
    <property type="protein sequence ID" value="VDN30209.1"/>
    <property type="molecule type" value="Genomic_DNA"/>
</dbReference>
<evidence type="ECO:0000313" key="5">
    <source>
        <dbReference type="EMBL" id="VDN30209.1"/>
    </source>
</evidence>
<comment type="subcellular location">
    <subcellularLocation>
        <location evidence="1">Nucleus</location>
    </subcellularLocation>
</comment>
<evidence type="ECO:0000256" key="3">
    <source>
        <dbReference type="SAM" id="MobiDB-lite"/>
    </source>
</evidence>
<dbReference type="AlphaFoldDB" id="A0A183E9L9"/>
<reference evidence="7" key="1">
    <citation type="submission" date="2016-06" db="UniProtKB">
        <authorList>
            <consortium name="WormBaseParasite"/>
        </authorList>
    </citation>
    <scope>IDENTIFICATION</scope>
</reference>
<keyword evidence="2" id="KW-0539">Nucleus</keyword>
<accession>A0A183E9L9</accession>
<keyword evidence="6" id="KW-1185">Reference proteome</keyword>
<evidence type="ECO:0000313" key="6">
    <source>
        <dbReference type="Proteomes" id="UP000271098"/>
    </source>
</evidence>
<organism evidence="7">
    <name type="scientific">Gongylonema pulchrum</name>
    <dbReference type="NCBI Taxonomy" id="637853"/>
    <lineage>
        <taxon>Eukaryota</taxon>
        <taxon>Metazoa</taxon>
        <taxon>Ecdysozoa</taxon>
        <taxon>Nematoda</taxon>
        <taxon>Chromadorea</taxon>
        <taxon>Rhabditida</taxon>
        <taxon>Spirurina</taxon>
        <taxon>Spiruromorpha</taxon>
        <taxon>Spiruroidea</taxon>
        <taxon>Gongylonematidae</taxon>
        <taxon>Gongylonema</taxon>
    </lineage>
</organism>
<name>A0A183E9L9_9BILA</name>
<feature type="compositionally biased region" description="Low complexity" evidence="3">
    <location>
        <begin position="36"/>
        <end position="54"/>
    </location>
</feature>
<dbReference type="GO" id="GO:0005634">
    <property type="term" value="C:nucleus"/>
    <property type="evidence" value="ECO:0007669"/>
    <property type="project" value="UniProtKB-SubCell"/>
</dbReference>
<dbReference type="PANTHER" id="PTHR12765">
    <property type="entry name" value="RED PROTEIN IK FACTOR CYTOKINE IK"/>
    <property type="match status" value="1"/>
</dbReference>
<feature type="domain" description="RED-like N-terminal" evidence="4">
    <location>
        <begin position="96"/>
        <end position="196"/>
    </location>
</feature>
<reference evidence="5 6" key="2">
    <citation type="submission" date="2018-11" db="EMBL/GenBank/DDBJ databases">
        <authorList>
            <consortium name="Pathogen Informatics"/>
        </authorList>
    </citation>
    <scope>NUCLEOTIDE SEQUENCE [LARGE SCALE GENOMIC DNA]</scope>
</reference>
<proteinExistence type="predicted"/>
<dbReference type="InterPro" id="IPR039896">
    <property type="entry name" value="Red-like"/>
</dbReference>
<evidence type="ECO:0000256" key="1">
    <source>
        <dbReference type="ARBA" id="ARBA00004123"/>
    </source>
</evidence>
<dbReference type="Pfam" id="PF07808">
    <property type="entry name" value="RED_N"/>
    <property type="match status" value="1"/>
</dbReference>
<dbReference type="OrthoDB" id="3366823at2759"/>
<protein>
    <submittedName>
        <fullName evidence="7">RED_N domain-containing protein</fullName>
    </submittedName>
</protein>
<sequence length="198" mass="22036">MEAELKELLGAASSVVGRNAQSGTLRNEDFRQLLTKKAAQASANAANASPQTQPTHSFSHRQAADSKRISGTTVKTKKPRERVNEDDEDNIFGPSNLNEILKNYRDRAEERRKGIGKDDTVDDLQASNAYRAVPGDVRATADAAQRRKQAIQESKYLGGDMEHTHLVKGLDYSLLHKVRSEIAMREQKNDEALESQYN</sequence>
<dbReference type="InterPro" id="IPR012916">
    <property type="entry name" value="RED_N"/>
</dbReference>
<dbReference type="Proteomes" id="UP000271098">
    <property type="component" value="Unassembled WGS sequence"/>
</dbReference>